<accession>A0AAU9D751</accession>
<evidence type="ECO:0000313" key="2">
    <source>
        <dbReference type="EMBL" id="BDR56597.1"/>
    </source>
</evidence>
<evidence type="ECO:0000259" key="1">
    <source>
        <dbReference type="Pfam" id="PF15983"/>
    </source>
</evidence>
<name>A0AAU9D751_9LACO</name>
<proteinExistence type="predicted"/>
<dbReference type="InterPro" id="IPR031927">
    <property type="entry name" value="DUF4767"/>
</dbReference>
<dbReference type="Pfam" id="PF15983">
    <property type="entry name" value="DUF4767"/>
    <property type="match status" value="1"/>
</dbReference>
<feature type="domain" description="DUF4767" evidence="1">
    <location>
        <begin position="4"/>
        <end position="66"/>
    </location>
</feature>
<dbReference type="AlphaFoldDB" id="A0AAU9D751"/>
<evidence type="ECO:0000313" key="3">
    <source>
        <dbReference type="Proteomes" id="UP001321804"/>
    </source>
</evidence>
<dbReference type="KEGG" id="xak:KIMC2_11590"/>
<sequence>MVPRGDQEAEYQVVAVATAVEGVTTYLFTLHNGQPVVFYTQTSNGSRMYLYDSQNFALQSGFAKIVTGNSMPEMSNSNLNNDVQARIKMKEIPLSYRHVWYYFNDQTKKVEQFDFTHRPSDMGLNYSSDHWVLIKDVEEEGIDNFKMFLRYRFFDGKQIPVAMLKDETLFNCYLDPNQIEIMHNFKYGDESN</sequence>
<gene>
    <name evidence="2" type="ORF">KIMC2_11590</name>
</gene>
<dbReference type="EMBL" id="AP026801">
    <property type="protein sequence ID" value="BDR56597.1"/>
    <property type="molecule type" value="Genomic_DNA"/>
</dbReference>
<reference evidence="2 3" key="1">
    <citation type="journal article" date="2023" name="Microbiol. Spectr.">
        <title>Symbiosis of Carpenter Bees with Uncharacterized Lactic Acid Bacteria Showing NAD Auxotrophy.</title>
        <authorList>
            <person name="Kawasaki S."/>
            <person name="Ozawa K."/>
            <person name="Mori T."/>
            <person name="Yamamoto A."/>
            <person name="Ito M."/>
            <person name="Ohkuma M."/>
            <person name="Sakamoto M."/>
            <person name="Matsutani M."/>
        </authorList>
    </citation>
    <scope>NUCLEOTIDE SEQUENCE [LARGE SCALE GENOMIC DNA]</scope>
    <source>
        <strain evidence="2 3">KimC2</strain>
    </source>
</reference>
<organism evidence="2 3">
    <name type="scientific">Xylocopilactobacillus apis</name>
    <dbReference type="NCBI Taxonomy" id="2932183"/>
    <lineage>
        <taxon>Bacteria</taxon>
        <taxon>Bacillati</taxon>
        <taxon>Bacillota</taxon>
        <taxon>Bacilli</taxon>
        <taxon>Lactobacillales</taxon>
        <taxon>Lactobacillaceae</taxon>
        <taxon>Xylocopilactobacillus</taxon>
    </lineage>
</organism>
<dbReference type="Proteomes" id="UP001321804">
    <property type="component" value="Chromosome"/>
</dbReference>
<keyword evidence="3" id="KW-1185">Reference proteome</keyword>
<protein>
    <recommendedName>
        <fullName evidence="1">DUF4767 domain-containing protein</fullName>
    </recommendedName>
</protein>